<protein>
    <recommendedName>
        <fullName evidence="4">Cytoplasmic protein</fullName>
    </recommendedName>
</protein>
<evidence type="ECO:0008006" key="4">
    <source>
        <dbReference type="Google" id="ProtNLM"/>
    </source>
</evidence>
<evidence type="ECO:0000313" key="3">
    <source>
        <dbReference type="Proteomes" id="UP000182840"/>
    </source>
</evidence>
<dbReference type="EMBL" id="CP018171">
    <property type="protein sequence ID" value="APH71511.1"/>
    <property type="molecule type" value="Genomic_DNA"/>
</dbReference>
<dbReference type="Proteomes" id="UP000182840">
    <property type="component" value="Chromosome"/>
</dbReference>
<dbReference type="KEGG" id="meso:BSQ44_09095"/>
<dbReference type="AlphaFoldDB" id="A0A1L3SQ76"/>
<accession>A0A1L3SQ76</accession>
<dbReference type="RefSeq" id="WP_072603246.1">
    <property type="nucleotide sequence ID" value="NZ_CP018171.1"/>
</dbReference>
<organism evidence="2 3">
    <name type="scientific">Aquibium oceanicum</name>
    <dbReference type="NCBI Taxonomy" id="1670800"/>
    <lineage>
        <taxon>Bacteria</taxon>
        <taxon>Pseudomonadati</taxon>
        <taxon>Pseudomonadota</taxon>
        <taxon>Alphaproteobacteria</taxon>
        <taxon>Hyphomicrobiales</taxon>
        <taxon>Phyllobacteriaceae</taxon>
        <taxon>Aquibium</taxon>
    </lineage>
</organism>
<evidence type="ECO:0000256" key="1">
    <source>
        <dbReference type="SAM" id="MobiDB-lite"/>
    </source>
</evidence>
<sequence length="127" mass="13814">MPVIATEAQSFKAARARETIFARASAAFFLATGIDLPAAMGAEGKDKVAIRKRVQRLLERERLRGGARHWSYDLNRHIALKQALAFIDAGFPKAPDEVPSEGVKANGHSSHRRGRRALLASGPVASR</sequence>
<name>A0A1L3SQ76_9HYPH</name>
<proteinExistence type="predicted"/>
<reference evidence="3" key="1">
    <citation type="submission" date="2016-11" db="EMBL/GenBank/DDBJ databases">
        <title>Mesorhizobium oceanicum sp. nov., isolated from deep seawater in South China Sea.</title>
        <authorList>
            <person name="Fu G.-Y."/>
        </authorList>
    </citation>
    <scope>NUCLEOTIDE SEQUENCE [LARGE SCALE GENOMIC DNA]</scope>
    <source>
        <strain evidence="3">B7</strain>
    </source>
</reference>
<gene>
    <name evidence="2" type="ORF">BSQ44_09095</name>
</gene>
<keyword evidence="3" id="KW-1185">Reference proteome</keyword>
<feature type="region of interest" description="Disordered" evidence="1">
    <location>
        <begin position="93"/>
        <end position="127"/>
    </location>
</feature>
<evidence type="ECO:0000313" key="2">
    <source>
        <dbReference type="EMBL" id="APH71511.1"/>
    </source>
</evidence>